<dbReference type="FunFam" id="3.40.50.720:FF:000053">
    <property type="entry name" value="Quinone oxidoreductase 1"/>
    <property type="match status" value="1"/>
</dbReference>
<dbReference type="Proteomes" id="UP000254866">
    <property type="component" value="Unassembled WGS sequence"/>
</dbReference>
<dbReference type="Gene3D" id="3.40.50.720">
    <property type="entry name" value="NAD(P)-binding Rossmann-like Domain"/>
    <property type="match status" value="1"/>
</dbReference>
<evidence type="ECO:0000256" key="3">
    <source>
        <dbReference type="ARBA" id="ARBA00043088"/>
    </source>
</evidence>
<dbReference type="STRING" id="2656787.A0A370TYC3"/>
<dbReference type="SUPFAM" id="SSF51735">
    <property type="entry name" value="NAD(P)-binding Rossmann-fold domains"/>
    <property type="match status" value="1"/>
</dbReference>
<sequence length="320" mass="34153">MASLPTIMKAVTLTALGGPEKPLFSEYKPVPRLQPGQVLIKNAYSGINFVDVYYRTGVYPSASLPTIIGQEGAGTIVATSGPNPLGLDVGDHCPSFWSMRATSQGHLGEGCRPVFLMGMAATSLIQTAYSVQKRQTVLIHAAAGGVGLLLCQILRDVGAIIIGTAGGPEKCALAKENGARHVIDYKAASSSSWVERVMELTNGSGVDVVYDSVGKDTWEGSMDVAKRNGKVVIFGEASGPVPDIPMQKLGQKNVSMMRAALKNMIATRPELELYANAAFGLVKSGKVQVRIHREYSLRQVSEAHVQLEGRKTMGKLLIKL</sequence>
<dbReference type="InterPro" id="IPR013154">
    <property type="entry name" value="ADH-like_N"/>
</dbReference>
<evidence type="ECO:0000313" key="7">
    <source>
        <dbReference type="Proteomes" id="UP000254866"/>
    </source>
</evidence>
<dbReference type="PANTHER" id="PTHR48106:SF13">
    <property type="entry name" value="QUINONE OXIDOREDUCTASE-RELATED"/>
    <property type="match status" value="1"/>
</dbReference>
<evidence type="ECO:0000313" key="6">
    <source>
        <dbReference type="EMBL" id="RDL40513.1"/>
    </source>
</evidence>
<dbReference type="GO" id="GO:0005829">
    <property type="term" value="C:cytosol"/>
    <property type="evidence" value="ECO:0007669"/>
    <property type="project" value="TreeGrafter"/>
</dbReference>
<name>A0A370TYC3_9HELO</name>
<dbReference type="CDD" id="cd05286">
    <property type="entry name" value="QOR2"/>
    <property type="match status" value="1"/>
</dbReference>
<feature type="domain" description="Enoyl reductase (ER)" evidence="5">
    <location>
        <begin position="17"/>
        <end position="318"/>
    </location>
</feature>
<evidence type="ECO:0000256" key="4">
    <source>
        <dbReference type="ARBA" id="ARBA00070796"/>
    </source>
</evidence>
<dbReference type="OrthoDB" id="48317at2759"/>
<reference evidence="6 7" key="1">
    <citation type="journal article" date="2018" name="IMA Fungus">
        <title>IMA Genome-F 9: Draft genome sequence of Annulohypoxylon stygium, Aspergillus mulundensis, Berkeleyomyces basicola (syn. Thielaviopsis basicola), Ceratocystis smalleyi, two Cercospora beticola strains, Coleophoma cylindrospora, Fusarium fracticaudum, Phialophora cf. hyalina, and Morchella septimelata.</title>
        <authorList>
            <person name="Wingfield B.D."/>
            <person name="Bills G.F."/>
            <person name="Dong Y."/>
            <person name="Huang W."/>
            <person name="Nel W.J."/>
            <person name="Swalarsk-Parry B.S."/>
            <person name="Vaghefi N."/>
            <person name="Wilken P.M."/>
            <person name="An Z."/>
            <person name="de Beer Z.W."/>
            <person name="De Vos L."/>
            <person name="Chen L."/>
            <person name="Duong T.A."/>
            <person name="Gao Y."/>
            <person name="Hammerbacher A."/>
            <person name="Kikkert J.R."/>
            <person name="Li Y."/>
            <person name="Li H."/>
            <person name="Li K."/>
            <person name="Li Q."/>
            <person name="Liu X."/>
            <person name="Ma X."/>
            <person name="Naidoo K."/>
            <person name="Pethybridge S.J."/>
            <person name="Sun J."/>
            <person name="Steenkamp E.T."/>
            <person name="van der Nest M.A."/>
            <person name="van Wyk S."/>
            <person name="Wingfield M.J."/>
            <person name="Xiong C."/>
            <person name="Yue Q."/>
            <person name="Zhang X."/>
        </authorList>
    </citation>
    <scope>NUCLEOTIDE SEQUENCE [LARGE SCALE GENOMIC DNA]</scope>
    <source>
        <strain evidence="6 7">BP 5553</strain>
    </source>
</reference>
<comment type="caution">
    <text evidence="6">The sequence shown here is derived from an EMBL/GenBank/DDBJ whole genome shotgun (WGS) entry which is preliminary data.</text>
</comment>
<proteinExistence type="predicted"/>
<dbReference type="AlphaFoldDB" id="A0A370TYC3"/>
<dbReference type="Pfam" id="PF00107">
    <property type="entry name" value="ADH_zinc_N"/>
    <property type="match status" value="1"/>
</dbReference>
<dbReference type="GO" id="GO:0035925">
    <property type="term" value="F:mRNA 3'-UTR AU-rich region binding"/>
    <property type="evidence" value="ECO:0007669"/>
    <property type="project" value="TreeGrafter"/>
</dbReference>
<dbReference type="InterPro" id="IPR047618">
    <property type="entry name" value="QOR-like"/>
</dbReference>
<dbReference type="SUPFAM" id="SSF50129">
    <property type="entry name" value="GroES-like"/>
    <property type="match status" value="1"/>
</dbReference>
<dbReference type="InterPro" id="IPR020843">
    <property type="entry name" value="ER"/>
</dbReference>
<dbReference type="InterPro" id="IPR011032">
    <property type="entry name" value="GroES-like_sf"/>
</dbReference>
<dbReference type="RefSeq" id="XP_031873169.1">
    <property type="nucleotide sequence ID" value="XM_032009115.1"/>
</dbReference>
<dbReference type="GeneID" id="43593341"/>
<dbReference type="GO" id="GO:0003960">
    <property type="term" value="F:quinone reductase (NADPH) activity"/>
    <property type="evidence" value="ECO:0007669"/>
    <property type="project" value="InterPro"/>
</dbReference>
<evidence type="ECO:0000256" key="1">
    <source>
        <dbReference type="ARBA" id="ARBA00022857"/>
    </source>
</evidence>
<dbReference type="SMART" id="SM00829">
    <property type="entry name" value="PKS_ER"/>
    <property type="match status" value="1"/>
</dbReference>
<dbReference type="Gene3D" id="3.90.180.10">
    <property type="entry name" value="Medium-chain alcohol dehydrogenases, catalytic domain"/>
    <property type="match status" value="1"/>
</dbReference>
<dbReference type="GO" id="GO:0070402">
    <property type="term" value="F:NADPH binding"/>
    <property type="evidence" value="ECO:0007669"/>
    <property type="project" value="TreeGrafter"/>
</dbReference>
<dbReference type="Pfam" id="PF08240">
    <property type="entry name" value="ADH_N"/>
    <property type="match status" value="1"/>
</dbReference>
<dbReference type="EMBL" id="NPIC01000001">
    <property type="protein sequence ID" value="RDL40513.1"/>
    <property type="molecule type" value="Genomic_DNA"/>
</dbReference>
<organism evidence="6 7">
    <name type="scientific">Venustampulla echinocandica</name>
    <dbReference type="NCBI Taxonomy" id="2656787"/>
    <lineage>
        <taxon>Eukaryota</taxon>
        <taxon>Fungi</taxon>
        <taxon>Dikarya</taxon>
        <taxon>Ascomycota</taxon>
        <taxon>Pezizomycotina</taxon>
        <taxon>Leotiomycetes</taxon>
        <taxon>Helotiales</taxon>
        <taxon>Pleuroascaceae</taxon>
        <taxon>Venustampulla</taxon>
    </lineage>
</organism>
<protein>
    <recommendedName>
        <fullName evidence="4">Probable quinone oxidoreductase</fullName>
    </recommendedName>
    <alternativeName>
        <fullName evidence="3">NADPH:quinone reductase</fullName>
    </alternativeName>
</protein>
<dbReference type="PANTHER" id="PTHR48106">
    <property type="entry name" value="QUINONE OXIDOREDUCTASE PIG3-RELATED"/>
    <property type="match status" value="1"/>
</dbReference>
<evidence type="ECO:0000259" key="5">
    <source>
        <dbReference type="SMART" id="SM00829"/>
    </source>
</evidence>
<evidence type="ECO:0000256" key="2">
    <source>
        <dbReference type="ARBA" id="ARBA00023002"/>
    </source>
</evidence>
<keyword evidence="7" id="KW-1185">Reference proteome</keyword>
<accession>A0A370TYC3</accession>
<keyword evidence="1" id="KW-0521">NADP</keyword>
<gene>
    <name evidence="6" type="ORF">BP5553_00492</name>
</gene>
<dbReference type="InterPro" id="IPR036291">
    <property type="entry name" value="NAD(P)-bd_dom_sf"/>
</dbReference>
<dbReference type="InterPro" id="IPR013149">
    <property type="entry name" value="ADH-like_C"/>
</dbReference>
<keyword evidence="2" id="KW-0560">Oxidoreductase</keyword>